<dbReference type="Proteomes" id="UP000070587">
    <property type="component" value="Chromosome"/>
</dbReference>
<keyword evidence="1" id="KW-0472">Membrane</keyword>
<sequence>MDVFLAISIFLWIIIGIGALISECRALVGTGVLLASFLYLKMSQTNNDLMAFMAIFLLWLSLSLLSVAWSLRGIIRREVEAACSFASLGYLPVFAVLLLKYGIIALMGVLLWFPMWYGFRTQYVYEHEKTRMALTYLPALLMAMLFRTFLAVPYGVLLWWLDGDIKNCWISGGQT</sequence>
<dbReference type="OrthoDB" id="102306at2157"/>
<dbReference type="AlphaFoldDB" id="A0A127BCE6"/>
<name>A0A127BCE6_9EURY</name>
<keyword evidence="1" id="KW-0812">Transmembrane</keyword>
<proteinExistence type="predicted"/>
<evidence type="ECO:0000313" key="3">
    <source>
        <dbReference type="Proteomes" id="UP000070587"/>
    </source>
</evidence>
<dbReference type="EMBL" id="CP010835">
    <property type="protein sequence ID" value="AMM54937.1"/>
    <property type="molecule type" value="Genomic_DNA"/>
</dbReference>
<protein>
    <submittedName>
        <fullName evidence="2">Uncharacterized protein</fullName>
    </submittedName>
</protein>
<dbReference type="KEGG" id="pyc:TQ32_00990"/>
<reference evidence="3" key="1">
    <citation type="submission" date="2015-02" db="EMBL/GenBank/DDBJ databases">
        <title>Pyrococcus kukulkanii sp. nov., a novel hyperthermophilic archaeon isolated from a deep-sea hydrothermal vent at the Guaymas Basin.</title>
        <authorList>
            <person name="Oger P.M."/>
            <person name="Callac N."/>
            <person name="Jebbar M."/>
            <person name="Godfroy A."/>
        </authorList>
    </citation>
    <scope>NUCLEOTIDE SEQUENCE [LARGE SCALE GENOMIC DNA]</scope>
    <source>
        <strain evidence="3">NCB100</strain>
    </source>
</reference>
<feature type="transmembrane region" description="Helical" evidence="1">
    <location>
        <begin position="133"/>
        <end position="161"/>
    </location>
</feature>
<dbReference type="PATRIC" id="fig|1609559.3.peg.207"/>
<evidence type="ECO:0000256" key="1">
    <source>
        <dbReference type="SAM" id="Phobius"/>
    </source>
</evidence>
<accession>A0A127BCE6</accession>
<feature type="transmembrane region" description="Helical" evidence="1">
    <location>
        <begin position="50"/>
        <end position="69"/>
    </location>
</feature>
<dbReference type="STRING" id="1609559.TQ32_00990"/>
<organism evidence="2 3">
    <name type="scientific">Pyrococcus kukulkanii</name>
    <dbReference type="NCBI Taxonomy" id="1609559"/>
    <lineage>
        <taxon>Archaea</taxon>
        <taxon>Methanobacteriati</taxon>
        <taxon>Methanobacteriota</taxon>
        <taxon>Thermococci</taxon>
        <taxon>Thermococcales</taxon>
        <taxon>Thermococcaceae</taxon>
        <taxon>Pyrococcus</taxon>
    </lineage>
</organism>
<keyword evidence="1" id="KW-1133">Transmembrane helix</keyword>
<reference evidence="2 3" key="2">
    <citation type="journal article" date="2016" name="Int. J. Syst. Evol. Microbiol.">
        <title>Pyrococcus kukulkanii sp. nov., a hyperthermophilic, piezophilic archaeon isolated from a deep-sea hydrothermal vent.</title>
        <authorList>
            <person name="Callac N."/>
            <person name="Oger P."/>
            <person name="Lesongeur F."/>
            <person name="Rattray J.E."/>
            <person name="Vannier P."/>
            <person name="Michoud G."/>
            <person name="Beauverger M."/>
            <person name="Gayet N."/>
            <person name="Rouxel O."/>
            <person name="Jebbar M."/>
            <person name="Godfroy A."/>
        </authorList>
    </citation>
    <scope>NUCLEOTIDE SEQUENCE [LARGE SCALE GENOMIC DNA]</scope>
    <source>
        <strain evidence="2 3">NCB100</strain>
    </source>
</reference>
<feature type="transmembrane region" description="Helical" evidence="1">
    <location>
        <begin position="90"/>
        <end position="113"/>
    </location>
</feature>
<gene>
    <name evidence="2" type="ORF">TQ32_00990</name>
</gene>
<evidence type="ECO:0000313" key="2">
    <source>
        <dbReference type="EMBL" id="AMM54937.1"/>
    </source>
</evidence>